<evidence type="ECO:0000259" key="2">
    <source>
        <dbReference type="Pfam" id="PF18599"/>
    </source>
</evidence>
<reference evidence="4" key="1">
    <citation type="journal article" date="2023" name="Commun. Biol.">
        <title>Genome analysis of Parmales, the sister group of diatoms, reveals the evolutionary specialization of diatoms from phago-mixotrophs to photoautotrophs.</title>
        <authorList>
            <person name="Ban H."/>
            <person name="Sato S."/>
            <person name="Yoshikawa S."/>
            <person name="Yamada K."/>
            <person name="Nakamura Y."/>
            <person name="Ichinomiya M."/>
            <person name="Sato N."/>
            <person name="Blanc-Mathieu R."/>
            <person name="Endo H."/>
            <person name="Kuwata A."/>
            <person name="Ogata H."/>
        </authorList>
    </citation>
    <scope>NUCLEOTIDE SEQUENCE [LARGE SCALE GENOMIC DNA]</scope>
    <source>
        <strain evidence="4">NIES 3701</strain>
    </source>
</reference>
<evidence type="ECO:0000256" key="1">
    <source>
        <dbReference type="SAM" id="SignalP"/>
    </source>
</evidence>
<dbReference type="EMBL" id="BRXY01000066">
    <property type="protein sequence ID" value="GMH60631.1"/>
    <property type="molecule type" value="Genomic_DNA"/>
</dbReference>
<comment type="caution">
    <text evidence="3">The sequence shown here is derived from an EMBL/GenBank/DDBJ whole genome shotgun (WGS) entry which is preliminary data.</text>
</comment>
<keyword evidence="1" id="KW-0732">Signal</keyword>
<keyword evidence="4" id="KW-1185">Reference proteome</keyword>
<sequence>MRILLLLLLVVTCYAAMRPPNVKNPAGMPKLHDMTTSAGESSAANNEHHQKLIEKFPGAMPASAFRSRVETMLKARGLDGGNTLLSTSFCCDEVNRSFERLLSDSLGGHSFNLGGLSGFPFAGSVGIGAMASHIPTGGHAVVIYGPHVGFSTADYAAGAVERSGIAAPNGCCGSAIAAMNSITAEHEESQRPGWFKRNPPLPPIIDMQQNHVQEQIKGQFDPEVGLSHDSLPSVAFSAITPDVDYLLGTGSDDETHKLEGKASTLVVIGGILVNTAPGMEDYFVPMRFELFDEGGKLKTNLLGEML</sequence>
<feature type="domain" description="Limiting CO2-inducible protein B/C beta carbonyic anhydrase" evidence="2">
    <location>
        <begin position="59"/>
        <end position="291"/>
    </location>
</feature>
<feature type="chain" id="PRO_5040871353" description="Limiting CO2-inducible protein B/C beta carbonyic anhydrase domain-containing protein" evidence="1">
    <location>
        <begin position="16"/>
        <end position="306"/>
    </location>
</feature>
<name>A0A9W6ZYA0_9STRA</name>
<dbReference type="PANTHER" id="PTHR38016:SF1">
    <property type="entry name" value="LIMITING CO2-INDUCIBLE PROTEIN B_C BETA CARBONYIC ANHYDRASE DOMAIN-CONTAINING PROTEIN"/>
    <property type="match status" value="1"/>
</dbReference>
<gene>
    <name evidence="3" type="ORF">TrST_g7539</name>
</gene>
<proteinExistence type="predicted"/>
<dbReference type="Pfam" id="PF18599">
    <property type="entry name" value="LCIB_C_CA"/>
    <property type="match status" value="1"/>
</dbReference>
<organism evidence="3 4">
    <name type="scientific">Triparma strigata</name>
    <dbReference type="NCBI Taxonomy" id="1606541"/>
    <lineage>
        <taxon>Eukaryota</taxon>
        <taxon>Sar</taxon>
        <taxon>Stramenopiles</taxon>
        <taxon>Ochrophyta</taxon>
        <taxon>Bolidophyceae</taxon>
        <taxon>Parmales</taxon>
        <taxon>Triparmaceae</taxon>
        <taxon>Triparma</taxon>
    </lineage>
</organism>
<dbReference type="PANTHER" id="PTHR38016">
    <property type="entry name" value="UNNAMED PRODUCT"/>
    <property type="match status" value="1"/>
</dbReference>
<feature type="signal peptide" evidence="1">
    <location>
        <begin position="1"/>
        <end position="15"/>
    </location>
</feature>
<dbReference type="OrthoDB" id="38305at2759"/>
<accession>A0A9W6ZYA0</accession>
<evidence type="ECO:0000313" key="4">
    <source>
        <dbReference type="Proteomes" id="UP001165085"/>
    </source>
</evidence>
<dbReference type="InterPro" id="IPR040703">
    <property type="entry name" value="LCIB/C_CA"/>
</dbReference>
<protein>
    <recommendedName>
        <fullName evidence="2">Limiting CO2-inducible protein B/C beta carbonyic anhydrase domain-containing protein</fullName>
    </recommendedName>
</protein>
<dbReference type="Proteomes" id="UP001165085">
    <property type="component" value="Unassembled WGS sequence"/>
</dbReference>
<evidence type="ECO:0000313" key="3">
    <source>
        <dbReference type="EMBL" id="GMH60631.1"/>
    </source>
</evidence>
<dbReference type="AlphaFoldDB" id="A0A9W6ZYA0"/>